<dbReference type="Proteomes" id="UP000612746">
    <property type="component" value="Unassembled WGS sequence"/>
</dbReference>
<feature type="transmembrane region" description="Helical" evidence="10">
    <location>
        <begin position="12"/>
        <end position="35"/>
    </location>
</feature>
<comment type="subcellular location">
    <subcellularLocation>
        <location evidence="1">Cell membrane</location>
        <topology evidence="1">Multi-pass membrane protein</topology>
    </subcellularLocation>
</comment>
<dbReference type="Pfam" id="PF00018">
    <property type="entry name" value="SH3_1"/>
    <property type="match status" value="1"/>
</dbReference>
<proteinExistence type="inferred from homology"/>
<keyword evidence="8 10" id="KW-0472">Membrane</keyword>
<dbReference type="PROSITE" id="PS50002">
    <property type="entry name" value="SH3"/>
    <property type="match status" value="1"/>
</dbReference>
<dbReference type="Gene3D" id="2.30.30.40">
    <property type="entry name" value="SH3 Domains"/>
    <property type="match status" value="1"/>
</dbReference>
<keyword evidence="6 10" id="KW-1133">Transmembrane helix</keyword>
<dbReference type="SMART" id="SM00326">
    <property type="entry name" value="SH3"/>
    <property type="match status" value="1"/>
</dbReference>
<comment type="similarity">
    <text evidence="2">Belongs to the SHO1 family.</text>
</comment>
<keyword evidence="3 9" id="KW-0728">SH3 domain</keyword>
<dbReference type="GO" id="GO:0005886">
    <property type="term" value="C:plasma membrane"/>
    <property type="evidence" value="ECO:0007669"/>
    <property type="project" value="UniProtKB-SubCell"/>
</dbReference>
<reference evidence="12" key="1">
    <citation type="submission" date="2020-12" db="EMBL/GenBank/DDBJ databases">
        <title>Metabolic potential, ecology and presence of endohyphal bacteria is reflected in genomic diversity of Mucoromycotina.</title>
        <authorList>
            <person name="Muszewska A."/>
            <person name="Okrasinska A."/>
            <person name="Steczkiewicz K."/>
            <person name="Drgas O."/>
            <person name="Orlowska M."/>
            <person name="Perlinska-Lenart U."/>
            <person name="Aleksandrzak-Piekarczyk T."/>
            <person name="Szatraj K."/>
            <person name="Zielenkiewicz U."/>
            <person name="Pilsyk S."/>
            <person name="Malc E."/>
            <person name="Mieczkowski P."/>
            <person name="Kruszewska J.S."/>
            <person name="Biernat P."/>
            <person name="Pawlowska J."/>
        </authorList>
    </citation>
    <scope>NUCLEOTIDE SEQUENCE</scope>
    <source>
        <strain evidence="12">WA0000051536</strain>
    </source>
</reference>
<evidence type="ECO:0000256" key="1">
    <source>
        <dbReference type="ARBA" id="ARBA00004651"/>
    </source>
</evidence>
<name>A0A8H7Q2H5_9FUNG</name>
<keyword evidence="4" id="KW-1003">Cell membrane</keyword>
<keyword evidence="5 10" id="KW-0812">Transmembrane</keyword>
<evidence type="ECO:0000256" key="3">
    <source>
        <dbReference type="ARBA" id="ARBA00022443"/>
    </source>
</evidence>
<dbReference type="InterPro" id="IPR035522">
    <property type="entry name" value="Sho1_SH3"/>
</dbReference>
<evidence type="ECO:0000256" key="6">
    <source>
        <dbReference type="ARBA" id="ARBA00022989"/>
    </source>
</evidence>
<protein>
    <recommendedName>
        <fullName evidence="11">SH3 domain-containing protein</fullName>
    </recommendedName>
</protein>
<dbReference type="CDD" id="cd11855">
    <property type="entry name" value="SH3_Sho1p"/>
    <property type="match status" value="1"/>
</dbReference>
<gene>
    <name evidence="12" type="ORF">INT44_002024</name>
</gene>
<comment type="caution">
    <text evidence="12">The sequence shown here is derived from an EMBL/GenBank/DDBJ whole genome shotgun (WGS) entry which is preliminary data.</text>
</comment>
<evidence type="ECO:0000256" key="5">
    <source>
        <dbReference type="ARBA" id="ARBA00022692"/>
    </source>
</evidence>
<dbReference type="PRINTS" id="PR00452">
    <property type="entry name" value="SH3DOMAIN"/>
</dbReference>
<evidence type="ECO:0000256" key="8">
    <source>
        <dbReference type="ARBA" id="ARBA00023136"/>
    </source>
</evidence>
<dbReference type="EMBL" id="JAEPRA010000005">
    <property type="protein sequence ID" value="KAG2185234.1"/>
    <property type="molecule type" value="Genomic_DNA"/>
</dbReference>
<dbReference type="InterPro" id="IPR036028">
    <property type="entry name" value="SH3-like_dom_sf"/>
</dbReference>
<dbReference type="AlphaFoldDB" id="A0A8H7Q2H5"/>
<feature type="transmembrane region" description="Helical" evidence="10">
    <location>
        <begin position="42"/>
        <end position="61"/>
    </location>
</feature>
<organism evidence="12 13">
    <name type="scientific">Umbelopsis vinacea</name>
    <dbReference type="NCBI Taxonomy" id="44442"/>
    <lineage>
        <taxon>Eukaryota</taxon>
        <taxon>Fungi</taxon>
        <taxon>Fungi incertae sedis</taxon>
        <taxon>Mucoromycota</taxon>
        <taxon>Mucoromycotina</taxon>
        <taxon>Umbelopsidomycetes</taxon>
        <taxon>Umbelopsidales</taxon>
        <taxon>Umbelopsidaceae</taxon>
        <taxon>Umbelopsis</taxon>
    </lineage>
</organism>
<dbReference type="InterPro" id="IPR001452">
    <property type="entry name" value="SH3_domain"/>
</dbReference>
<dbReference type="OrthoDB" id="5983572at2759"/>
<evidence type="ECO:0000259" key="11">
    <source>
        <dbReference type="PROSITE" id="PS50002"/>
    </source>
</evidence>
<keyword evidence="7" id="KW-0346">Stress response</keyword>
<dbReference type="SUPFAM" id="SSF50044">
    <property type="entry name" value="SH3-domain"/>
    <property type="match status" value="1"/>
</dbReference>
<evidence type="ECO:0000256" key="7">
    <source>
        <dbReference type="ARBA" id="ARBA00023016"/>
    </source>
</evidence>
<accession>A0A8H7Q2H5</accession>
<keyword evidence="13" id="KW-1185">Reference proteome</keyword>
<sequence length="275" mass="29636">MAFDISNLTGNPIILLSGVFAMIGWFIAFIAACIFQTLGGQWWTIIFELLILGGIFFVIAIDAFPQYRLVVLSFLSISIAMLTSFIGTFINSSSSAAQAIGAGGVFLIIVQFLWVIIFGSDETSAINRSVYGLQISSRPPQQNNFKAGSIPLGSSVYAPSHNQGSFVNAQEFNQPAQPIMMQASAPVMNSPHVPHMAQVQSTLPPSSVENAAPNSLAAIDKVTALHAYQANPEDSTELSFAKGEVLEVLDKKGNWWQARKQDGSEGIIPSNYFAV</sequence>
<evidence type="ECO:0000256" key="2">
    <source>
        <dbReference type="ARBA" id="ARBA00009739"/>
    </source>
</evidence>
<feature type="transmembrane region" description="Helical" evidence="10">
    <location>
        <begin position="99"/>
        <end position="119"/>
    </location>
</feature>
<evidence type="ECO:0000256" key="4">
    <source>
        <dbReference type="ARBA" id="ARBA00022475"/>
    </source>
</evidence>
<feature type="transmembrane region" description="Helical" evidence="10">
    <location>
        <begin position="67"/>
        <end position="87"/>
    </location>
</feature>
<evidence type="ECO:0000313" key="13">
    <source>
        <dbReference type="Proteomes" id="UP000612746"/>
    </source>
</evidence>
<evidence type="ECO:0000256" key="10">
    <source>
        <dbReference type="SAM" id="Phobius"/>
    </source>
</evidence>
<evidence type="ECO:0000313" key="12">
    <source>
        <dbReference type="EMBL" id="KAG2185234.1"/>
    </source>
</evidence>
<feature type="domain" description="SH3" evidence="11">
    <location>
        <begin position="217"/>
        <end position="275"/>
    </location>
</feature>
<evidence type="ECO:0000256" key="9">
    <source>
        <dbReference type="PROSITE-ProRule" id="PRU00192"/>
    </source>
</evidence>